<dbReference type="EMBL" id="LR134432">
    <property type="protein sequence ID" value="VEH85794.1"/>
    <property type="molecule type" value="Genomic_DNA"/>
</dbReference>
<dbReference type="RefSeq" id="WP_058462180.1">
    <property type="nucleotide sequence ID" value="NZ_CAAAHS010000007.1"/>
</dbReference>
<reference evidence="3 5" key="1">
    <citation type="submission" date="2015-11" db="EMBL/GenBank/DDBJ databases">
        <title>Identification of large and diverse effector repertoires of 38 Legionella species.</title>
        <authorList>
            <person name="Burstein D."/>
            <person name="Amaro F."/>
            <person name="Zusman T."/>
            <person name="Lifshitz Z."/>
            <person name="Cohen O."/>
            <person name="Gilbert J.A."/>
            <person name="Pupko T."/>
            <person name="Shuman H.A."/>
            <person name="Segal G."/>
        </authorList>
    </citation>
    <scope>NUCLEOTIDE SEQUENCE [LARGE SCALE GENOMIC DNA]</scope>
    <source>
        <strain evidence="3 5">1762-AUS-E</strain>
    </source>
</reference>
<keyword evidence="3" id="KW-0456">Lyase</keyword>
<dbReference type="SUPFAM" id="SSF53056">
    <property type="entry name" value="beta-carbonic anhydrase, cab"/>
    <property type="match status" value="1"/>
</dbReference>
<dbReference type="PATRIC" id="fig|45056.6.peg.1209"/>
<dbReference type="NCBIfam" id="NF011765">
    <property type="entry name" value="PRK15219.1"/>
    <property type="match status" value="1"/>
</dbReference>
<dbReference type="InterPro" id="IPR036874">
    <property type="entry name" value="Carbonic_anhydrase_sf"/>
</dbReference>
<protein>
    <submittedName>
        <fullName evidence="3">Carbonic anhydrase</fullName>
        <ecNumber evidence="3">4.2.1.1</ecNumber>
    </submittedName>
</protein>
<keyword evidence="2" id="KW-0862">Zinc</keyword>
<dbReference type="SMART" id="SM00947">
    <property type="entry name" value="Pro_CA"/>
    <property type="match status" value="1"/>
</dbReference>
<dbReference type="OrthoDB" id="9769739at2"/>
<dbReference type="STRING" id="45056.Lade_1167"/>
<dbReference type="EC" id="4.2.1.1" evidence="3"/>
<comment type="similarity">
    <text evidence="1">Belongs to the beta-class carbonic anhydrase family.</text>
</comment>
<dbReference type="EMBL" id="LNKA01000001">
    <property type="protein sequence ID" value="KTC66509.1"/>
    <property type="molecule type" value="Genomic_DNA"/>
</dbReference>
<dbReference type="Proteomes" id="UP000281170">
    <property type="component" value="Plasmid 23"/>
</dbReference>
<sequence>MKTLTKEMQAAITPEIALKLLEAGNERFMNNLKVNRNLLEQANETSDAQHPFAVILSCIDSRTSAELIFDQGLGDVFSIRIAGTIINEDILGSMEFACKVAGSKIIVILGHTKCGAVKGACDHVEMGNLTTLLAKIQPAIQAEQTVIENRTSKNEEFVEKVTVINVEQAVQMVMERSSILREMINSGKCGIIGGSHNITTGKVTFYPNTMFGFFKSPNTTTTDAAEKKPTLMAKL</sequence>
<comment type="cofactor">
    <cofactor evidence="2">
        <name>Zn(2+)</name>
        <dbReference type="ChEBI" id="CHEBI:29105"/>
    </cofactor>
    <text evidence="2">Binds 1 zinc ion per subunit.</text>
</comment>
<name>A0A0W0R644_9GAMM</name>
<feature type="binding site" evidence="2">
    <location>
        <position position="111"/>
    </location>
    <ligand>
        <name>Zn(2+)</name>
        <dbReference type="ChEBI" id="CHEBI:29105"/>
    </ligand>
</feature>
<dbReference type="CDD" id="cd03378">
    <property type="entry name" value="beta_CA_cladeC"/>
    <property type="match status" value="1"/>
</dbReference>
<gene>
    <name evidence="4" type="primary">cynT_2</name>
    <name evidence="3" type="ORF">Lade_1167</name>
    <name evidence="4" type="ORF">NCTC12735_01430</name>
</gene>
<reference evidence="4 6" key="2">
    <citation type="submission" date="2018-12" db="EMBL/GenBank/DDBJ databases">
        <authorList>
            <consortium name="Pathogen Informatics"/>
        </authorList>
    </citation>
    <scope>NUCLEOTIDE SEQUENCE [LARGE SCALE GENOMIC DNA]</scope>
    <source>
        <strain evidence="4 6">NCTC12735</strain>
        <plasmid evidence="6">23</plasmid>
    </source>
</reference>
<dbReference type="Gene3D" id="3.40.1050.10">
    <property type="entry name" value="Carbonic anhydrase"/>
    <property type="match status" value="1"/>
</dbReference>
<dbReference type="PANTHER" id="PTHR11002:SF79">
    <property type="entry name" value="CARBONIC ANHYDRASE 2"/>
    <property type="match status" value="1"/>
</dbReference>
<dbReference type="InterPro" id="IPR001765">
    <property type="entry name" value="Carbonic_anhydrase"/>
</dbReference>
<geneLocation type="plasmid" evidence="4 6">
    <name>23</name>
</geneLocation>
<dbReference type="GO" id="GO:0004089">
    <property type="term" value="F:carbonate dehydratase activity"/>
    <property type="evidence" value="ECO:0007669"/>
    <property type="project" value="UniProtKB-EC"/>
</dbReference>
<dbReference type="GO" id="GO:0008270">
    <property type="term" value="F:zinc ion binding"/>
    <property type="evidence" value="ECO:0007669"/>
    <property type="project" value="InterPro"/>
</dbReference>
<keyword evidence="2" id="KW-0479">Metal-binding</keyword>
<feature type="binding site" evidence="2">
    <location>
        <position position="114"/>
    </location>
    <ligand>
        <name>Zn(2+)</name>
        <dbReference type="ChEBI" id="CHEBI:29105"/>
    </ligand>
</feature>
<organism evidence="3 5">
    <name type="scientific">Legionella adelaidensis</name>
    <dbReference type="NCBI Taxonomy" id="45056"/>
    <lineage>
        <taxon>Bacteria</taxon>
        <taxon>Pseudomonadati</taxon>
        <taxon>Pseudomonadota</taxon>
        <taxon>Gammaproteobacteria</taxon>
        <taxon>Legionellales</taxon>
        <taxon>Legionellaceae</taxon>
        <taxon>Legionella</taxon>
    </lineage>
</organism>
<feature type="binding site" evidence="2">
    <location>
        <position position="60"/>
    </location>
    <ligand>
        <name>Zn(2+)</name>
        <dbReference type="ChEBI" id="CHEBI:29105"/>
    </ligand>
</feature>
<dbReference type="KEGG" id="ladl:NCTC12735_01430"/>
<evidence type="ECO:0000256" key="2">
    <source>
        <dbReference type="PIRSR" id="PIRSR601765-1"/>
    </source>
</evidence>
<evidence type="ECO:0000313" key="5">
    <source>
        <dbReference type="Proteomes" id="UP000054859"/>
    </source>
</evidence>
<evidence type="ECO:0000313" key="3">
    <source>
        <dbReference type="EMBL" id="KTC66509.1"/>
    </source>
</evidence>
<dbReference type="Pfam" id="PF00484">
    <property type="entry name" value="Pro_CA"/>
    <property type="match status" value="1"/>
</dbReference>
<feature type="binding site" evidence="2">
    <location>
        <position position="58"/>
    </location>
    <ligand>
        <name>Zn(2+)</name>
        <dbReference type="ChEBI" id="CHEBI:29105"/>
    </ligand>
</feature>
<evidence type="ECO:0000313" key="4">
    <source>
        <dbReference type="EMBL" id="VEH85794.1"/>
    </source>
</evidence>
<keyword evidence="5" id="KW-1185">Reference proteome</keyword>
<accession>A0A0W0R644</accession>
<evidence type="ECO:0000313" key="6">
    <source>
        <dbReference type="Proteomes" id="UP000281170"/>
    </source>
</evidence>
<dbReference type="Proteomes" id="UP000054859">
    <property type="component" value="Unassembled WGS sequence"/>
</dbReference>
<proteinExistence type="inferred from homology"/>
<dbReference type="AlphaFoldDB" id="A0A0W0R644"/>
<dbReference type="PANTHER" id="PTHR11002">
    <property type="entry name" value="CARBONIC ANHYDRASE"/>
    <property type="match status" value="1"/>
</dbReference>
<keyword evidence="4" id="KW-0614">Plasmid</keyword>
<evidence type="ECO:0000256" key="1">
    <source>
        <dbReference type="ARBA" id="ARBA00006217"/>
    </source>
</evidence>